<reference evidence="1 2" key="1">
    <citation type="submission" date="2019-10" db="EMBL/GenBank/DDBJ databases">
        <title>Whole-genome sequence of the purple nonsulfur photosynthetic bacterium Rhodocyclus tenuis.</title>
        <authorList>
            <person name="Kyndt J.A."/>
            <person name="Meyer T.E."/>
        </authorList>
    </citation>
    <scope>NUCLEOTIDE SEQUENCE [LARGE SCALE GENOMIC DNA]</scope>
    <source>
        <strain evidence="1 2">DSM 110</strain>
    </source>
</reference>
<evidence type="ECO:0000313" key="2">
    <source>
        <dbReference type="Proteomes" id="UP000480275"/>
    </source>
</evidence>
<evidence type="ECO:0000313" key="1">
    <source>
        <dbReference type="EMBL" id="MQY50760.1"/>
    </source>
</evidence>
<protein>
    <recommendedName>
        <fullName evidence="3">Nucleoid-associated protein</fullName>
    </recommendedName>
</protein>
<dbReference type="Proteomes" id="UP000480275">
    <property type="component" value="Unassembled WGS sequence"/>
</dbReference>
<dbReference type="Pfam" id="PF04245">
    <property type="entry name" value="NA37"/>
    <property type="match status" value="1"/>
</dbReference>
<organism evidence="1 2">
    <name type="scientific">Rhodocyclus tenuis</name>
    <name type="common">Rhodospirillum tenue</name>
    <dbReference type="NCBI Taxonomy" id="1066"/>
    <lineage>
        <taxon>Bacteria</taxon>
        <taxon>Pseudomonadati</taxon>
        <taxon>Pseudomonadota</taxon>
        <taxon>Betaproteobacteria</taxon>
        <taxon>Rhodocyclales</taxon>
        <taxon>Rhodocyclaceae</taxon>
        <taxon>Rhodocyclus</taxon>
    </lineage>
</organism>
<comment type="caution">
    <text evidence="1">The sequence shown here is derived from an EMBL/GenBank/DDBJ whole genome shotgun (WGS) entry which is preliminary data.</text>
</comment>
<sequence length="357" mass="40240">MPTPIESVLSQSQRDSLEILDFIFHIIELDAGKEEKVEFLDEVSLQPKQKKFFLARLQDILEGTQYVFKPDAVHLKEKCQQLVAERHNLNVISRQIATDFADRHRNQMAEGVFVVAVVRFLASANEWKKLILLVKMDKSASFSYSRKVEGGRKIAVMTDNPNALSETKSSIQKSAVIDADSYFAWDVLAYDRKTKPRLTDYFKGFLGVTERQQDAELTRATHFAVKKWARGLDKDAIPPGEDAAGYIGRAQNYLKDHDTFETDEFINAVVKDEDPARKQAMSGQLREALAAAGVAGQQFTPRPGSLRPAECKQHYLTSEGVTITFEGDKEAVGLKTETLPDGRERITIETRKLTLKN</sequence>
<dbReference type="InterPro" id="IPR007358">
    <property type="entry name" value="Nucleoid_associated_NdpA"/>
</dbReference>
<proteinExistence type="predicted"/>
<name>A0A6L5JW35_RHOTE</name>
<dbReference type="EMBL" id="WIXJ01000002">
    <property type="protein sequence ID" value="MQY50760.1"/>
    <property type="molecule type" value="Genomic_DNA"/>
</dbReference>
<dbReference type="GO" id="GO:0009295">
    <property type="term" value="C:nucleoid"/>
    <property type="evidence" value="ECO:0007669"/>
    <property type="project" value="InterPro"/>
</dbReference>
<evidence type="ECO:0008006" key="3">
    <source>
        <dbReference type="Google" id="ProtNLM"/>
    </source>
</evidence>
<gene>
    <name evidence="1" type="ORF">GHK24_03065</name>
</gene>
<accession>A0A6L5JW35</accession>
<dbReference type="AlphaFoldDB" id="A0A6L5JW35"/>